<evidence type="ECO:0000256" key="3">
    <source>
        <dbReference type="ARBA" id="ARBA00013308"/>
    </source>
</evidence>
<keyword evidence="6 15" id="KW-0479">Metal-binding</keyword>
<dbReference type="Pfam" id="PF00533">
    <property type="entry name" value="BRCT"/>
    <property type="match status" value="1"/>
</dbReference>
<feature type="binding site" evidence="15">
    <location>
        <begin position="36"/>
        <end position="40"/>
    </location>
    <ligand>
        <name>NAD(+)</name>
        <dbReference type="ChEBI" id="CHEBI:57540"/>
    </ligand>
</feature>
<dbReference type="SUPFAM" id="SSF56091">
    <property type="entry name" value="DNA ligase/mRNA capping enzyme, catalytic domain"/>
    <property type="match status" value="1"/>
</dbReference>
<evidence type="ECO:0000256" key="7">
    <source>
        <dbReference type="ARBA" id="ARBA00022763"/>
    </source>
</evidence>
<comment type="cofactor">
    <cofactor evidence="15">
        <name>Mg(2+)</name>
        <dbReference type="ChEBI" id="CHEBI:18420"/>
    </cofactor>
    <cofactor evidence="15">
        <name>Mn(2+)</name>
        <dbReference type="ChEBI" id="CHEBI:29035"/>
    </cofactor>
</comment>
<dbReference type="SMART" id="SM00532">
    <property type="entry name" value="LIGANc"/>
    <property type="match status" value="1"/>
</dbReference>
<dbReference type="InterPro" id="IPR001357">
    <property type="entry name" value="BRCT_dom"/>
</dbReference>
<evidence type="ECO:0000256" key="6">
    <source>
        <dbReference type="ARBA" id="ARBA00022723"/>
    </source>
</evidence>
<comment type="similarity">
    <text evidence="14 15">Belongs to the NAD-dependent DNA ligase family. LigA subfamily.</text>
</comment>
<dbReference type="RefSeq" id="WP_015390044.1">
    <property type="nucleotide sequence ID" value="NC_020285.1"/>
</dbReference>
<keyword evidence="12 15" id="KW-0464">Manganese</keyword>
<keyword evidence="4 15" id="KW-0436">Ligase</keyword>
<dbReference type="Pfam" id="PF12826">
    <property type="entry name" value="HHH_2"/>
    <property type="match status" value="1"/>
</dbReference>
<feature type="binding site" evidence="15">
    <location>
        <position position="425"/>
    </location>
    <ligand>
        <name>Zn(2+)</name>
        <dbReference type="ChEBI" id="CHEBI:29105"/>
    </ligand>
</feature>
<comment type="caution">
    <text evidence="15">Lacks conserved residue(s) required for the propagation of feature annotation.</text>
</comment>
<dbReference type="Proteomes" id="UP000011563">
    <property type="component" value="Chromosome"/>
</dbReference>
<evidence type="ECO:0000256" key="8">
    <source>
        <dbReference type="ARBA" id="ARBA00022833"/>
    </source>
</evidence>
<keyword evidence="11 15" id="KW-0234">DNA repair</keyword>
<evidence type="ECO:0000259" key="17">
    <source>
        <dbReference type="PROSITE" id="PS50172"/>
    </source>
</evidence>
<dbReference type="InterPro" id="IPR012340">
    <property type="entry name" value="NA-bd_OB-fold"/>
</dbReference>
<dbReference type="Gene3D" id="6.20.10.30">
    <property type="match status" value="1"/>
</dbReference>
<dbReference type="GO" id="GO:0003911">
    <property type="term" value="F:DNA ligase (NAD+) activity"/>
    <property type="evidence" value="ECO:0007669"/>
    <property type="project" value="UniProtKB-UniRule"/>
</dbReference>
<dbReference type="Pfam" id="PF01653">
    <property type="entry name" value="DNA_ligase_aden"/>
    <property type="match status" value="1"/>
</dbReference>
<feature type="binding site" evidence="15">
    <location>
        <position position="331"/>
    </location>
    <ligand>
        <name>NAD(+)</name>
        <dbReference type="ChEBI" id="CHEBI:57540"/>
    </ligand>
</feature>
<evidence type="ECO:0000256" key="5">
    <source>
        <dbReference type="ARBA" id="ARBA00022705"/>
    </source>
</evidence>
<feature type="binding site" evidence="15">
    <location>
        <position position="180"/>
    </location>
    <ligand>
        <name>NAD(+)</name>
        <dbReference type="ChEBI" id="CHEBI:57540"/>
    </ligand>
</feature>
<keyword evidence="5 15" id="KW-0235">DNA replication</keyword>
<dbReference type="PATRIC" id="fig|1208922.3.peg.464"/>
<dbReference type="InterPro" id="IPR004150">
    <property type="entry name" value="NAD_DNA_ligase_OB"/>
</dbReference>
<dbReference type="FunFam" id="2.40.50.140:FF:000012">
    <property type="entry name" value="DNA ligase"/>
    <property type="match status" value="1"/>
</dbReference>
<evidence type="ECO:0000256" key="13">
    <source>
        <dbReference type="ARBA" id="ARBA00034005"/>
    </source>
</evidence>
<feature type="binding site" evidence="15">
    <location>
        <position position="428"/>
    </location>
    <ligand>
        <name>Zn(2+)</name>
        <dbReference type="ChEBI" id="CHEBI:29105"/>
    </ligand>
</feature>
<proteinExistence type="inferred from homology"/>
<reference evidence="18 19" key="1">
    <citation type="journal article" date="2013" name="Genome Biol. Evol.">
        <title>Genome evolution and phylogenomic analysis of candidatus kinetoplastibacterium, the betaproteobacterial endosymbionts of strigomonas and angomonas.</title>
        <authorList>
            <person name="Alves J.M."/>
            <person name="Serrano M.G."/>
            <person name="Maia da Silva F."/>
            <person name="Voegtly L.J."/>
            <person name="Matveyev A.V."/>
            <person name="Teixeira M.M."/>
            <person name="Camargo E.P."/>
            <person name="Buck G.A."/>
        </authorList>
    </citation>
    <scope>NUCLEOTIDE SEQUENCE [LARGE SCALE GENOMIC DNA]</scope>
    <source>
        <strain evidence="18 19">TCC012E</strain>
    </source>
</reference>
<dbReference type="GO" id="GO:0006260">
    <property type="term" value="P:DNA replication"/>
    <property type="evidence" value="ECO:0007669"/>
    <property type="project" value="UniProtKB-KW"/>
</dbReference>
<dbReference type="GO" id="GO:0006281">
    <property type="term" value="P:DNA repair"/>
    <property type="evidence" value="ECO:0007669"/>
    <property type="project" value="UniProtKB-KW"/>
</dbReference>
<dbReference type="EMBL" id="CP003807">
    <property type="protein sequence ID" value="AGF49911.1"/>
    <property type="molecule type" value="Genomic_DNA"/>
</dbReference>
<evidence type="ECO:0000256" key="14">
    <source>
        <dbReference type="ARBA" id="ARBA00060881"/>
    </source>
</evidence>
<feature type="domain" description="BRCT" evidence="17">
    <location>
        <begin position="609"/>
        <end position="687"/>
    </location>
</feature>
<dbReference type="SMART" id="SM00292">
    <property type="entry name" value="BRCT"/>
    <property type="match status" value="1"/>
</dbReference>
<keyword evidence="9 15" id="KW-0460">Magnesium</keyword>
<dbReference type="InterPro" id="IPR001679">
    <property type="entry name" value="DNA_ligase"/>
</dbReference>
<dbReference type="FunFam" id="3.30.470.30:FF:000001">
    <property type="entry name" value="DNA ligase"/>
    <property type="match status" value="1"/>
</dbReference>
<dbReference type="InterPro" id="IPR013839">
    <property type="entry name" value="DNAligase_adenylation"/>
</dbReference>
<feature type="binding site" evidence="15">
    <location>
        <begin position="85"/>
        <end position="86"/>
    </location>
    <ligand>
        <name>NAD(+)</name>
        <dbReference type="ChEBI" id="CHEBI:57540"/>
    </ligand>
</feature>
<dbReference type="PIRSF" id="PIRSF001604">
    <property type="entry name" value="LigA"/>
    <property type="match status" value="1"/>
</dbReference>
<dbReference type="NCBIfam" id="TIGR00575">
    <property type="entry name" value="dnlj"/>
    <property type="match status" value="1"/>
</dbReference>
<dbReference type="Gene3D" id="3.40.50.10190">
    <property type="entry name" value="BRCT domain"/>
    <property type="match status" value="1"/>
</dbReference>
<dbReference type="HAMAP" id="MF_01588">
    <property type="entry name" value="DNA_ligase_A"/>
    <property type="match status" value="1"/>
</dbReference>
<dbReference type="InterPro" id="IPR041663">
    <property type="entry name" value="DisA/LigA_HHH"/>
</dbReference>
<dbReference type="InterPro" id="IPR013840">
    <property type="entry name" value="DNAligase_N"/>
</dbReference>
<dbReference type="GO" id="GO:0003677">
    <property type="term" value="F:DNA binding"/>
    <property type="evidence" value="ECO:0007669"/>
    <property type="project" value="InterPro"/>
</dbReference>
<dbReference type="SUPFAM" id="SSF50249">
    <property type="entry name" value="Nucleic acid-binding proteins"/>
    <property type="match status" value="1"/>
</dbReference>
<evidence type="ECO:0000256" key="4">
    <source>
        <dbReference type="ARBA" id="ARBA00022598"/>
    </source>
</evidence>
<dbReference type="NCBIfam" id="NF005932">
    <property type="entry name" value="PRK07956.1"/>
    <property type="match status" value="1"/>
</dbReference>
<dbReference type="GO" id="GO:0046872">
    <property type="term" value="F:metal ion binding"/>
    <property type="evidence" value="ECO:0007669"/>
    <property type="project" value="UniProtKB-KW"/>
</dbReference>
<name>M1M0V5_9PROT</name>
<evidence type="ECO:0000256" key="12">
    <source>
        <dbReference type="ARBA" id="ARBA00023211"/>
    </source>
</evidence>
<evidence type="ECO:0000256" key="15">
    <source>
        <dbReference type="HAMAP-Rule" id="MF_01588"/>
    </source>
</evidence>
<feature type="binding site" evidence="15">
    <location>
        <position position="449"/>
    </location>
    <ligand>
        <name>Zn(2+)</name>
        <dbReference type="ChEBI" id="CHEBI:29105"/>
    </ligand>
</feature>
<feature type="binding site" evidence="15">
    <location>
        <position position="307"/>
    </location>
    <ligand>
        <name>NAD(+)</name>
        <dbReference type="ChEBI" id="CHEBI:57540"/>
    </ligand>
</feature>
<dbReference type="Gene3D" id="1.10.150.20">
    <property type="entry name" value="5' to 3' exonuclease, C-terminal subdomain"/>
    <property type="match status" value="2"/>
</dbReference>
<dbReference type="Gene3D" id="3.30.470.30">
    <property type="entry name" value="DNA ligase/mRNA capping enzyme"/>
    <property type="match status" value="1"/>
</dbReference>
<evidence type="ECO:0000256" key="10">
    <source>
        <dbReference type="ARBA" id="ARBA00023027"/>
    </source>
</evidence>
<dbReference type="KEGG" id="kbt:BCUE_0754"/>
<feature type="binding site" evidence="15">
    <location>
        <position position="144"/>
    </location>
    <ligand>
        <name>NAD(+)</name>
        <dbReference type="ChEBI" id="CHEBI:57540"/>
    </ligand>
</feature>
<organism evidence="18 19">
    <name type="scientific">Candidatus Kinetoplastidibacterium blastocrithidiae TCC012E</name>
    <dbReference type="NCBI Taxonomy" id="1208922"/>
    <lineage>
        <taxon>Bacteria</taxon>
        <taxon>Pseudomonadati</taxon>
        <taxon>Pseudomonadota</taxon>
        <taxon>Betaproteobacteria</taxon>
        <taxon>Candidatus Kinetoplastidibacterium</taxon>
    </lineage>
</organism>
<evidence type="ECO:0000313" key="19">
    <source>
        <dbReference type="Proteomes" id="UP000011563"/>
    </source>
</evidence>
<dbReference type="InterPro" id="IPR033136">
    <property type="entry name" value="DNA_ligase_CS"/>
</dbReference>
<dbReference type="Gene3D" id="2.40.50.140">
    <property type="entry name" value="Nucleic acid-binding proteins"/>
    <property type="match status" value="1"/>
</dbReference>
<evidence type="ECO:0000256" key="9">
    <source>
        <dbReference type="ARBA" id="ARBA00022842"/>
    </source>
</evidence>
<dbReference type="CDD" id="cd00114">
    <property type="entry name" value="LIGANc"/>
    <property type="match status" value="1"/>
</dbReference>
<dbReference type="SUPFAM" id="SSF52113">
    <property type="entry name" value="BRCT domain"/>
    <property type="match status" value="1"/>
</dbReference>
<keyword evidence="10 15" id="KW-0520">NAD</keyword>
<dbReference type="InterPro" id="IPR003583">
    <property type="entry name" value="Hlx-hairpin-Hlx_DNA-bd_motif"/>
</dbReference>
<dbReference type="SMART" id="SM00278">
    <property type="entry name" value="HhH1"/>
    <property type="match status" value="3"/>
</dbReference>
<dbReference type="InterPro" id="IPR010994">
    <property type="entry name" value="RuvA_2-like"/>
</dbReference>
<keyword evidence="8 15" id="KW-0862">Zinc</keyword>
<dbReference type="PROSITE" id="PS01056">
    <property type="entry name" value="DNA_LIGASE_N2"/>
    <property type="match status" value="1"/>
</dbReference>
<dbReference type="Pfam" id="PF03119">
    <property type="entry name" value="DNA_ligase_ZBD"/>
    <property type="match status" value="1"/>
</dbReference>
<accession>M1M0V5</accession>
<dbReference type="PROSITE" id="PS01055">
    <property type="entry name" value="DNA_LIGASE_N1"/>
    <property type="match status" value="1"/>
</dbReference>
<dbReference type="InterPro" id="IPR018239">
    <property type="entry name" value="DNA_ligase_AS"/>
</dbReference>
<evidence type="ECO:0000256" key="11">
    <source>
        <dbReference type="ARBA" id="ARBA00023204"/>
    </source>
</evidence>
<evidence type="ECO:0000256" key="16">
    <source>
        <dbReference type="RuleBase" id="RU000618"/>
    </source>
</evidence>
<dbReference type="InterPro" id="IPR004149">
    <property type="entry name" value="Znf_DNAligase_C4"/>
</dbReference>
<dbReference type="PANTHER" id="PTHR23389:SF9">
    <property type="entry name" value="DNA LIGASE"/>
    <property type="match status" value="1"/>
</dbReference>
<gene>
    <name evidence="15" type="primary">ligA</name>
    <name evidence="18" type="ORF">BCUE_0754</name>
</gene>
<dbReference type="HOGENOM" id="CLU_007764_2_1_4"/>
<dbReference type="Gene3D" id="1.10.287.610">
    <property type="entry name" value="Helix hairpin bin"/>
    <property type="match status" value="1"/>
</dbReference>
<comment type="catalytic activity">
    <reaction evidence="13 15 16">
        <text>NAD(+) + (deoxyribonucleotide)n-3'-hydroxyl + 5'-phospho-(deoxyribonucleotide)m = (deoxyribonucleotide)n+m + AMP + beta-nicotinamide D-nucleotide.</text>
        <dbReference type="EC" id="6.5.1.2"/>
    </reaction>
</comment>
<dbReference type="EC" id="6.5.1.2" evidence="2 15"/>
<dbReference type="InterPro" id="IPR036420">
    <property type="entry name" value="BRCT_dom_sf"/>
</dbReference>
<dbReference type="PROSITE" id="PS50172">
    <property type="entry name" value="BRCT"/>
    <property type="match status" value="1"/>
</dbReference>
<dbReference type="CDD" id="cd17748">
    <property type="entry name" value="BRCT_DNA_ligase_like"/>
    <property type="match status" value="1"/>
</dbReference>
<dbReference type="FunFam" id="1.10.150.20:FF:000006">
    <property type="entry name" value="DNA ligase"/>
    <property type="match status" value="1"/>
</dbReference>
<protein>
    <recommendedName>
        <fullName evidence="3 15">DNA ligase</fullName>
        <ecNumber evidence="2 15">6.5.1.2</ecNumber>
    </recommendedName>
    <alternativeName>
        <fullName evidence="15">Polydeoxyribonucleotide synthase [NAD(+)]</fullName>
    </alternativeName>
</protein>
<evidence type="ECO:0000256" key="1">
    <source>
        <dbReference type="ARBA" id="ARBA00004067"/>
    </source>
</evidence>
<evidence type="ECO:0000313" key="18">
    <source>
        <dbReference type="EMBL" id="AGF49911.1"/>
    </source>
</evidence>
<feature type="active site" description="N6-AMP-lysine intermediate" evidence="15">
    <location>
        <position position="123"/>
    </location>
</feature>
<dbReference type="SUPFAM" id="SSF47781">
    <property type="entry name" value="RuvA domain 2-like"/>
    <property type="match status" value="1"/>
</dbReference>
<keyword evidence="19" id="KW-1185">Reference proteome</keyword>
<comment type="function">
    <text evidence="1 15">DNA ligase that catalyzes the formation of phosphodiester linkages between 5'-phosphoryl and 3'-hydroxyl groups in double-stranded DNA using NAD as a coenzyme and as the energy source for the reaction. It is essential for DNA replication and repair of damaged DNA.</text>
</comment>
<keyword evidence="7 15" id="KW-0227">DNA damage</keyword>
<sequence length="687" mass="77244">MFERTKLIKNKIEHLCKTIEEHNVHYYCYDNPIISDSEYDVLMNELLNLESMYPNLITEYSPTQRVGSTPLESFNKIEHSIPMLSLSNAFTSEDVELFNKRVISSLLKKIDLRDDVEYFCDLKLDGLAINLRYENGILVHGSTRGDGYIGEDVTANIRVIRSIPLRLIGDFPKILDVRGEVLMYNVDFENLNNYNIRNGGRVFVNPRNAAAGSLRNLDSKVSSMRKLRFFAYGWGKIIDDQSAPNKLFKCQYKTHDSVLDWFISLGLPVNKRYHKVVSGISGILDYYNSIVNDRDSLPYGIDGVVYKVNSLDRQEMLGYSSRAPKFALAHKFLAEEAVTQIIGIDVQVGRTGVITPVARLKPIFVGGVTISNATLHNEHEIRRKDIRIGDFVVIRRAGDVIPEVVYPIIDLRPVNTTPFHMVVSCPICSSSIKRIDNEIAYRCTGGLYCSAQLKQGLKHALSRKAFNIVGFGEKLIDKLVDLGYLKSLVDVFRLSCSDLMKVELVAEKSATNLLRAINNARKPSLSNFIFAMGIRHVGEATAIDIANNFNTLESIIQASIDDLLSVKDVGSKTAESIRLFFSEEHNIGIINSLKSIGVYPLSDEYYKSNNLKLLEGKLFAITGRLPDYSREDIVKHIEDNGGRVTSNISKKNHYLIAGESSGKKLDFAIDNGIKVIDQKAFMKLIDL</sequence>
<dbReference type="AlphaFoldDB" id="M1M0V5"/>
<evidence type="ECO:0000256" key="2">
    <source>
        <dbReference type="ARBA" id="ARBA00012722"/>
    </source>
</evidence>
<dbReference type="PANTHER" id="PTHR23389">
    <property type="entry name" value="CHROMOSOME TRANSMISSION FIDELITY FACTOR 18"/>
    <property type="match status" value="1"/>
</dbReference>
<feature type="binding site" evidence="15">
    <location>
        <position position="121"/>
    </location>
    <ligand>
        <name>NAD(+)</name>
        <dbReference type="ChEBI" id="CHEBI:57540"/>
    </ligand>
</feature>
<dbReference type="Pfam" id="PF03120">
    <property type="entry name" value="OB_DNA_ligase"/>
    <property type="match status" value="1"/>
</dbReference>